<dbReference type="SUPFAM" id="SSF63829">
    <property type="entry name" value="Calcium-dependent phosphotriesterase"/>
    <property type="match status" value="1"/>
</dbReference>
<gene>
    <name evidence="2" type="ORF">PLXY2_LOCUS14845</name>
</gene>
<evidence type="ECO:0000313" key="3">
    <source>
        <dbReference type="Proteomes" id="UP000653454"/>
    </source>
</evidence>
<reference evidence="2" key="1">
    <citation type="submission" date="2020-11" db="EMBL/GenBank/DDBJ databases">
        <authorList>
            <person name="Whiteford S."/>
        </authorList>
    </citation>
    <scope>NUCLEOTIDE SEQUENCE</scope>
</reference>
<organism evidence="2 3">
    <name type="scientific">Plutella xylostella</name>
    <name type="common">Diamondback moth</name>
    <name type="synonym">Plutella maculipennis</name>
    <dbReference type="NCBI Taxonomy" id="51655"/>
    <lineage>
        <taxon>Eukaryota</taxon>
        <taxon>Metazoa</taxon>
        <taxon>Ecdysozoa</taxon>
        <taxon>Arthropoda</taxon>
        <taxon>Hexapoda</taxon>
        <taxon>Insecta</taxon>
        <taxon>Pterygota</taxon>
        <taxon>Neoptera</taxon>
        <taxon>Endopterygota</taxon>
        <taxon>Lepidoptera</taxon>
        <taxon>Glossata</taxon>
        <taxon>Ditrysia</taxon>
        <taxon>Yponomeutoidea</taxon>
        <taxon>Plutellidae</taxon>
        <taxon>Plutella</taxon>
    </lineage>
</organism>
<dbReference type="Proteomes" id="UP000653454">
    <property type="component" value="Unassembled WGS sequence"/>
</dbReference>
<evidence type="ECO:0000313" key="2">
    <source>
        <dbReference type="EMBL" id="CAG9136588.1"/>
    </source>
</evidence>
<evidence type="ECO:0000256" key="1">
    <source>
        <dbReference type="SAM" id="SignalP"/>
    </source>
</evidence>
<name>A0A8S4GCY1_PLUXY</name>
<feature type="chain" id="PRO_5035732275" evidence="1">
    <location>
        <begin position="19"/>
        <end position="295"/>
    </location>
</feature>
<sequence length="295" mass="33562">MKLLIILGIVLTLWGCKGFDIPHEVCHYRVKIENDHYNMSRAFDIGDATPVDAHYDIFGNLFYVARGRSDKGVVFDVYVLEANADLPAKVQGLPPGRSYSVAVDKLYSDVYFGTARGIYKYNYASHRAELDSSPGLKVDMIFIDKDGNKYVTESFNGYEQLYILDGVKKIPYNLLQGFSELAIDDKNNFYYIKKGVLFMLPSFSLQPSRCTFMGEVKYSGVAQITFYKDLVFVASHNLFYINKSRQIIKVDHIPGSASAVAFDKRGNFVVGVHGKMLRYKRNDCYVRENVTYKPL</sequence>
<proteinExistence type="predicted"/>
<dbReference type="AlphaFoldDB" id="A0A8S4GCY1"/>
<keyword evidence="1" id="KW-0732">Signal</keyword>
<comment type="caution">
    <text evidence="2">The sequence shown here is derived from an EMBL/GenBank/DDBJ whole genome shotgun (WGS) entry which is preliminary data.</text>
</comment>
<keyword evidence="3" id="KW-1185">Reference proteome</keyword>
<protein>
    <submittedName>
        <fullName evidence="2">(diamondback moth) hypothetical protein</fullName>
    </submittedName>
</protein>
<feature type="signal peptide" evidence="1">
    <location>
        <begin position="1"/>
        <end position="18"/>
    </location>
</feature>
<accession>A0A8S4GCY1</accession>
<dbReference type="EMBL" id="CAJHNJ030000149">
    <property type="protein sequence ID" value="CAG9136588.1"/>
    <property type="molecule type" value="Genomic_DNA"/>
</dbReference>